<feature type="non-terminal residue" evidence="2">
    <location>
        <position position="1"/>
    </location>
</feature>
<feature type="chain" id="PRO_5001517293" description="Lipocalin-2 1" evidence="1">
    <location>
        <begin position="22"/>
        <end position="222"/>
    </location>
</feature>
<dbReference type="InterPro" id="IPR012674">
    <property type="entry name" value="Calycin"/>
</dbReference>
<dbReference type="EMBL" id="GBBK01000205">
    <property type="protein sequence ID" value="JAC24277.1"/>
    <property type="molecule type" value="mRNA"/>
</dbReference>
<evidence type="ECO:0000313" key="2">
    <source>
        <dbReference type="EMBL" id="JAC24277.1"/>
    </source>
</evidence>
<protein>
    <recommendedName>
        <fullName evidence="3">Lipocalin-2 1</fullName>
    </recommendedName>
</protein>
<name>A0A023FR33_AMBCJ</name>
<reference evidence="2" key="1">
    <citation type="submission" date="2014-03" db="EMBL/GenBank/DDBJ databases">
        <title>The sialotranscriptome of Amblyomma triste, Amblyomma parvum and Amblyomma cajennense ticks, uncovered by 454-based RNA-seq.</title>
        <authorList>
            <person name="Garcia G.R."/>
            <person name="Gardinassi L.G."/>
            <person name="Ribeiro J.M."/>
            <person name="Anatriello E."/>
            <person name="Ferreira B.R."/>
            <person name="Moreira H.N."/>
            <person name="Mafra C."/>
            <person name="Olegario M.M."/>
            <person name="Szabo P.J."/>
            <person name="Miranda-Santos I.K."/>
            <person name="Maruyama S.R."/>
        </authorList>
    </citation>
    <scope>NUCLEOTIDE SEQUENCE</scope>
    <source>
        <strain evidence="2">Uberlandia</strain>
        <tissue evidence="2">Salivary glands</tissue>
    </source>
</reference>
<dbReference type="AlphaFoldDB" id="A0A023FR33"/>
<evidence type="ECO:0008006" key="3">
    <source>
        <dbReference type="Google" id="ProtNLM"/>
    </source>
</evidence>
<proteinExistence type="evidence at transcript level"/>
<organism evidence="2">
    <name type="scientific">Amblyomma cajennense</name>
    <name type="common">Cayenne tick</name>
    <name type="synonym">Acarus cajennensis</name>
    <dbReference type="NCBI Taxonomy" id="34607"/>
    <lineage>
        <taxon>Eukaryota</taxon>
        <taxon>Metazoa</taxon>
        <taxon>Ecdysozoa</taxon>
        <taxon>Arthropoda</taxon>
        <taxon>Chelicerata</taxon>
        <taxon>Arachnida</taxon>
        <taxon>Acari</taxon>
        <taxon>Parasitiformes</taxon>
        <taxon>Ixodida</taxon>
        <taxon>Ixodoidea</taxon>
        <taxon>Ixodidae</taxon>
        <taxon>Amblyomminae</taxon>
        <taxon>Amblyomma</taxon>
    </lineage>
</organism>
<evidence type="ECO:0000256" key="1">
    <source>
        <dbReference type="SAM" id="SignalP"/>
    </source>
</evidence>
<dbReference type="Gene3D" id="2.40.128.20">
    <property type="match status" value="1"/>
</dbReference>
<keyword evidence="1" id="KW-0732">Signal</keyword>
<feature type="non-terminal residue" evidence="2">
    <location>
        <position position="222"/>
    </location>
</feature>
<accession>A0A023FR33</accession>
<feature type="signal peptide" evidence="1">
    <location>
        <begin position="1"/>
        <end position="21"/>
    </location>
</feature>
<sequence>RAMRLSDCFSVFLIYLVFCQARKEGEKSKSSKARRNNLNITKVFEGNSPLWLYKQTQCNVFTPDDEIDSSVEFVLKCTFIKKINISNTHVHFLKTIDVNGETVKIHYRGDFILEERRAPKSMNVTDISDGDISPFETMELGYANQKCYVFFLTPLLRDDEEENLDDSSGHHNCEMYIRHGKPPGLECDKFFETNCPNQTFVTYDESCKILKKIKADRKNGEE</sequence>